<dbReference type="AlphaFoldDB" id="A0A2P2QA27"/>
<accession>A0A2P2QA27</accession>
<reference evidence="1" key="1">
    <citation type="submission" date="2018-02" db="EMBL/GenBank/DDBJ databases">
        <title>Rhizophora mucronata_Transcriptome.</title>
        <authorList>
            <person name="Meera S.P."/>
            <person name="Sreeshan A."/>
            <person name="Augustine A."/>
        </authorList>
    </citation>
    <scope>NUCLEOTIDE SEQUENCE</scope>
    <source>
        <tissue evidence="1">Leaf</tissue>
    </source>
</reference>
<sequence>MPLNRSVLKMGDILFPLHRQRWQILKDLSQQNHLC</sequence>
<proteinExistence type="predicted"/>
<evidence type="ECO:0000313" key="1">
    <source>
        <dbReference type="EMBL" id="MBX63825.1"/>
    </source>
</evidence>
<protein>
    <submittedName>
        <fullName evidence="1">Uncharacterized protein</fullName>
    </submittedName>
</protein>
<dbReference type="EMBL" id="GGEC01083341">
    <property type="protein sequence ID" value="MBX63825.1"/>
    <property type="molecule type" value="Transcribed_RNA"/>
</dbReference>
<organism evidence="1">
    <name type="scientific">Rhizophora mucronata</name>
    <name type="common">Asiatic mangrove</name>
    <dbReference type="NCBI Taxonomy" id="61149"/>
    <lineage>
        <taxon>Eukaryota</taxon>
        <taxon>Viridiplantae</taxon>
        <taxon>Streptophyta</taxon>
        <taxon>Embryophyta</taxon>
        <taxon>Tracheophyta</taxon>
        <taxon>Spermatophyta</taxon>
        <taxon>Magnoliopsida</taxon>
        <taxon>eudicotyledons</taxon>
        <taxon>Gunneridae</taxon>
        <taxon>Pentapetalae</taxon>
        <taxon>rosids</taxon>
        <taxon>fabids</taxon>
        <taxon>Malpighiales</taxon>
        <taxon>Rhizophoraceae</taxon>
        <taxon>Rhizophora</taxon>
    </lineage>
</organism>
<name>A0A2P2QA27_RHIMU</name>